<gene>
    <name evidence="1" type="ORF">ANE_LOCUS18800</name>
</gene>
<dbReference type="AlphaFoldDB" id="A0A565C3X3"/>
<sequence length="62" mass="6951">MEDVTNNLLTCCCFLLIPSTKKFRIVFYPVDKAEGDEPEDALNRWIAISRLPAEATTSTQSS</sequence>
<name>A0A565C3X3_9BRAS</name>
<dbReference type="EMBL" id="CABITT030000006">
    <property type="protein sequence ID" value="VVB08356.1"/>
    <property type="molecule type" value="Genomic_DNA"/>
</dbReference>
<reference evidence="1" key="1">
    <citation type="submission" date="2019-07" db="EMBL/GenBank/DDBJ databases">
        <authorList>
            <person name="Dittberner H."/>
        </authorList>
    </citation>
    <scope>NUCLEOTIDE SEQUENCE [LARGE SCALE GENOMIC DNA]</scope>
</reference>
<evidence type="ECO:0000313" key="2">
    <source>
        <dbReference type="Proteomes" id="UP000489600"/>
    </source>
</evidence>
<keyword evidence="2" id="KW-1185">Reference proteome</keyword>
<dbReference type="Proteomes" id="UP000489600">
    <property type="component" value="Unassembled WGS sequence"/>
</dbReference>
<organism evidence="1 2">
    <name type="scientific">Arabis nemorensis</name>
    <dbReference type="NCBI Taxonomy" id="586526"/>
    <lineage>
        <taxon>Eukaryota</taxon>
        <taxon>Viridiplantae</taxon>
        <taxon>Streptophyta</taxon>
        <taxon>Embryophyta</taxon>
        <taxon>Tracheophyta</taxon>
        <taxon>Spermatophyta</taxon>
        <taxon>Magnoliopsida</taxon>
        <taxon>eudicotyledons</taxon>
        <taxon>Gunneridae</taxon>
        <taxon>Pentapetalae</taxon>
        <taxon>rosids</taxon>
        <taxon>malvids</taxon>
        <taxon>Brassicales</taxon>
        <taxon>Brassicaceae</taxon>
        <taxon>Arabideae</taxon>
        <taxon>Arabis</taxon>
    </lineage>
</organism>
<evidence type="ECO:0000313" key="1">
    <source>
        <dbReference type="EMBL" id="VVB08356.1"/>
    </source>
</evidence>
<comment type="caution">
    <text evidence="1">The sequence shown here is derived from an EMBL/GenBank/DDBJ whole genome shotgun (WGS) entry which is preliminary data.</text>
</comment>
<protein>
    <submittedName>
        <fullName evidence="1">Uncharacterized protein</fullName>
    </submittedName>
</protein>
<proteinExistence type="predicted"/>
<accession>A0A565C3X3</accession>